<protein>
    <submittedName>
        <fullName evidence="1">Uncharacterized protein</fullName>
    </submittedName>
</protein>
<organism evidence="1 2">
    <name type="scientific">Clostridium disporicum</name>
    <dbReference type="NCBI Taxonomy" id="84024"/>
    <lineage>
        <taxon>Bacteria</taxon>
        <taxon>Bacillati</taxon>
        <taxon>Bacillota</taxon>
        <taxon>Clostridia</taxon>
        <taxon>Eubacteriales</taxon>
        <taxon>Clostridiaceae</taxon>
        <taxon>Clostridium</taxon>
    </lineage>
</organism>
<dbReference type="AlphaFoldDB" id="A0A174G4D3"/>
<evidence type="ECO:0000313" key="1">
    <source>
        <dbReference type="EMBL" id="CUO57344.1"/>
    </source>
</evidence>
<dbReference type="Proteomes" id="UP000095558">
    <property type="component" value="Unassembled WGS sequence"/>
</dbReference>
<sequence>MKRQWKKPELETMNFQNTNENIVDCPMDIEASVMKADCPSNNNPNNEDKICNYPGCNHKRHKKSNPEGRCKCHERLELPTS</sequence>
<accession>A0A174G4D3</accession>
<proteinExistence type="predicted"/>
<dbReference type="RefSeq" id="WP_055277420.1">
    <property type="nucleotide sequence ID" value="NZ_CYZV01000031.1"/>
</dbReference>
<dbReference type="EMBL" id="CYZV01000031">
    <property type="protein sequence ID" value="CUO57344.1"/>
    <property type="molecule type" value="Genomic_DNA"/>
</dbReference>
<name>A0A174G4D3_9CLOT</name>
<reference evidence="1 2" key="1">
    <citation type="submission" date="2015-09" db="EMBL/GenBank/DDBJ databases">
        <authorList>
            <consortium name="Pathogen Informatics"/>
        </authorList>
    </citation>
    <scope>NUCLEOTIDE SEQUENCE [LARGE SCALE GENOMIC DNA]</scope>
    <source>
        <strain evidence="1 2">2789STDY5834855</strain>
    </source>
</reference>
<evidence type="ECO:0000313" key="2">
    <source>
        <dbReference type="Proteomes" id="UP000095558"/>
    </source>
</evidence>
<gene>
    <name evidence="1" type="ORF">ERS852470_02737</name>
</gene>